<feature type="domain" description="Peptidase M48" evidence="12">
    <location>
        <begin position="111"/>
        <end position="323"/>
    </location>
</feature>
<evidence type="ECO:0000256" key="11">
    <source>
        <dbReference type="SAM" id="Phobius"/>
    </source>
</evidence>
<evidence type="ECO:0000313" key="13">
    <source>
        <dbReference type="EMBL" id="MBM0103527.1"/>
    </source>
</evidence>
<dbReference type="CDD" id="cd07340">
    <property type="entry name" value="M48B_Htpx_like"/>
    <property type="match status" value="1"/>
</dbReference>
<dbReference type="Proteomes" id="UP000661077">
    <property type="component" value="Unassembled WGS sequence"/>
</dbReference>
<dbReference type="InterPro" id="IPR001915">
    <property type="entry name" value="Peptidase_M48"/>
</dbReference>
<evidence type="ECO:0000256" key="5">
    <source>
        <dbReference type="ARBA" id="ARBA00022723"/>
    </source>
</evidence>
<keyword evidence="3" id="KW-0645">Protease</keyword>
<dbReference type="InterPro" id="IPR050083">
    <property type="entry name" value="HtpX_protease"/>
</dbReference>
<keyword evidence="5" id="KW-0479">Metal-binding</keyword>
<keyword evidence="9" id="KW-0482">Metalloprotease</keyword>
<keyword evidence="10 11" id="KW-0472">Membrane</keyword>
<gene>
    <name evidence="13" type="ORF">JM946_02175</name>
</gene>
<keyword evidence="7" id="KW-0862">Zinc</keyword>
<sequence length="638" mass="69018">MNFFERQEQSRRTSRRLVVLFALAVLAVVAAVNAVVFFVFASVEGSRTGYSPTLGEWMSAHPGTVLGTTLLVVGVIGLASLYKTLVLGGGGGVVARSLGGVRVSPDTTDPQQRRLLNVVEEMSIASGVPMPEVYLLEQESGINAFAAGHNPANAAIGVTRGTLTTLNRAELQGVIAHEFSHILNGDMRLNIRLMGLLFGLLVIALIGRTVLRLTSNSGEKKAFPIMLVALAVLIIGYVGLFFGRLIQAAVSRSRESLADASAVQFTRDPTGLRGALLKIGAVSGGSKIANPEVEEVAHMLFAPGMSRLFATHPALEDRLKAIDPRFDAKEFDRARAELLLAAERAKAEAQPKPSAAEKLEALINVPGAAAAVAGLVGNPGTIHMQVARDIRKSLPDAIIAAGRHPDSARALLLALALDSSTEVRGRQQHYIAKQIGAQTLENITRLQSAVDTLEPEQRMPALYRTFPALRQLTREERLQLLAALNGMLQREGHVSLQNYVLRKLAQVQLSDDLNPRARARQLPLNVVQKDIQVLFSVLAQHGHEDIESARRAYEVGVHHLLPRQRPSFESVQHWAPPLDLALSRLDQLAPIIKEQLVEALVKTVTHDQRLTLGEAELLRAVCATLHCPLPPLVSVNAN</sequence>
<comment type="cofactor">
    <cofactor evidence="1">
        <name>Zn(2+)</name>
        <dbReference type="ChEBI" id="CHEBI:29105"/>
    </cofactor>
</comment>
<feature type="transmembrane region" description="Helical" evidence="11">
    <location>
        <begin position="63"/>
        <end position="82"/>
    </location>
</feature>
<keyword evidence="2" id="KW-1003">Cell membrane</keyword>
<evidence type="ECO:0000256" key="7">
    <source>
        <dbReference type="ARBA" id="ARBA00022833"/>
    </source>
</evidence>
<dbReference type="Pfam" id="PF01435">
    <property type="entry name" value="Peptidase_M48"/>
    <property type="match status" value="1"/>
</dbReference>
<keyword evidence="14" id="KW-1185">Reference proteome</keyword>
<dbReference type="PANTHER" id="PTHR43221">
    <property type="entry name" value="PROTEASE HTPX"/>
    <property type="match status" value="1"/>
</dbReference>
<evidence type="ECO:0000256" key="2">
    <source>
        <dbReference type="ARBA" id="ARBA00022475"/>
    </source>
</evidence>
<evidence type="ECO:0000256" key="4">
    <source>
        <dbReference type="ARBA" id="ARBA00022692"/>
    </source>
</evidence>
<feature type="transmembrane region" description="Helical" evidence="11">
    <location>
        <begin position="20"/>
        <end position="43"/>
    </location>
</feature>
<evidence type="ECO:0000256" key="9">
    <source>
        <dbReference type="ARBA" id="ARBA00023049"/>
    </source>
</evidence>
<reference evidence="13 14" key="1">
    <citation type="journal article" date="2021" name="Int. J. Syst. Evol. Microbiol.">
        <title>Steroidobacter gossypii sp. nov., isolated from soil of cotton cropping field.</title>
        <authorList>
            <person name="Huang R."/>
            <person name="Yang S."/>
            <person name="Zhen C."/>
            <person name="Liu W."/>
        </authorList>
    </citation>
    <scope>NUCLEOTIDE SEQUENCE [LARGE SCALE GENOMIC DNA]</scope>
    <source>
        <strain evidence="13 14">S1-65</strain>
    </source>
</reference>
<evidence type="ECO:0000256" key="6">
    <source>
        <dbReference type="ARBA" id="ARBA00022801"/>
    </source>
</evidence>
<dbReference type="RefSeq" id="WP_203165493.1">
    <property type="nucleotide sequence ID" value="NZ_JAEVLS010000001.1"/>
</dbReference>
<feature type="transmembrane region" description="Helical" evidence="11">
    <location>
        <begin position="193"/>
        <end position="211"/>
    </location>
</feature>
<keyword evidence="6" id="KW-0378">Hydrolase</keyword>
<name>A0ABS1WRD2_9GAMM</name>
<evidence type="ECO:0000256" key="3">
    <source>
        <dbReference type="ARBA" id="ARBA00022670"/>
    </source>
</evidence>
<feature type="transmembrane region" description="Helical" evidence="11">
    <location>
        <begin position="223"/>
        <end position="246"/>
    </location>
</feature>
<dbReference type="EMBL" id="JAEVLS010000001">
    <property type="protein sequence ID" value="MBM0103527.1"/>
    <property type="molecule type" value="Genomic_DNA"/>
</dbReference>
<dbReference type="Gene3D" id="3.30.2010.10">
    <property type="entry name" value="Metalloproteases ('zincins'), catalytic domain"/>
    <property type="match status" value="1"/>
</dbReference>
<evidence type="ECO:0000313" key="14">
    <source>
        <dbReference type="Proteomes" id="UP000661077"/>
    </source>
</evidence>
<accession>A0ABS1WRD2</accession>
<comment type="caution">
    <text evidence="13">The sequence shown here is derived from an EMBL/GenBank/DDBJ whole genome shotgun (WGS) entry which is preliminary data.</text>
</comment>
<organism evidence="13 14">
    <name type="scientific">Steroidobacter gossypii</name>
    <dbReference type="NCBI Taxonomy" id="2805490"/>
    <lineage>
        <taxon>Bacteria</taxon>
        <taxon>Pseudomonadati</taxon>
        <taxon>Pseudomonadota</taxon>
        <taxon>Gammaproteobacteria</taxon>
        <taxon>Steroidobacterales</taxon>
        <taxon>Steroidobacteraceae</taxon>
        <taxon>Steroidobacter</taxon>
    </lineage>
</organism>
<evidence type="ECO:0000256" key="10">
    <source>
        <dbReference type="ARBA" id="ARBA00023136"/>
    </source>
</evidence>
<protein>
    <submittedName>
        <fullName evidence="13">M48 family metallopeptidase</fullName>
    </submittedName>
</protein>
<dbReference type="PANTHER" id="PTHR43221:SF2">
    <property type="entry name" value="PROTEASE HTPX HOMOLOG"/>
    <property type="match status" value="1"/>
</dbReference>
<proteinExistence type="predicted"/>
<evidence type="ECO:0000256" key="1">
    <source>
        <dbReference type="ARBA" id="ARBA00001947"/>
    </source>
</evidence>
<evidence type="ECO:0000256" key="8">
    <source>
        <dbReference type="ARBA" id="ARBA00022989"/>
    </source>
</evidence>
<keyword evidence="8 11" id="KW-1133">Transmembrane helix</keyword>
<keyword evidence="4 11" id="KW-0812">Transmembrane</keyword>
<evidence type="ECO:0000259" key="12">
    <source>
        <dbReference type="Pfam" id="PF01435"/>
    </source>
</evidence>